<keyword evidence="7" id="KW-0479">Metal-binding</keyword>
<dbReference type="Pfam" id="PF00953">
    <property type="entry name" value="Glycos_transf_4"/>
    <property type="match status" value="1"/>
</dbReference>
<evidence type="ECO:0000313" key="10">
    <source>
        <dbReference type="Proteomes" id="UP000005824"/>
    </source>
</evidence>
<proteinExistence type="predicted"/>
<dbReference type="Proteomes" id="UP000005824">
    <property type="component" value="Unassembled WGS sequence"/>
</dbReference>
<feature type="binding site" evidence="7">
    <location>
        <position position="155"/>
    </location>
    <ligand>
        <name>Mg(2+)</name>
        <dbReference type="ChEBI" id="CHEBI:18420"/>
    </ligand>
</feature>
<comment type="cofactor">
    <cofactor evidence="7">
        <name>Mg(2+)</name>
        <dbReference type="ChEBI" id="CHEBI:18420"/>
    </cofactor>
</comment>
<evidence type="ECO:0000256" key="3">
    <source>
        <dbReference type="ARBA" id="ARBA00022679"/>
    </source>
</evidence>
<comment type="caution">
    <text evidence="9">The sequence shown here is derived from an EMBL/GenBank/DDBJ whole genome shotgun (WGS) entry which is preliminary data.</text>
</comment>
<comment type="subcellular location">
    <subcellularLocation>
        <location evidence="1">Cell membrane</location>
        <topology evidence="1">Multi-pass membrane protein</topology>
    </subcellularLocation>
</comment>
<dbReference type="GO" id="GO:0005886">
    <property type="term" value="C:plasma membrane"/>
    <property type="evidence" value="ECO:0007669"/>
    <property type="project" value="UniProtKB-SubCell"/>
</dbReference>
<dbReference type="GO" id="GO:0046872">
    <property type="term" value="F:metal ion binding"/>
    <property type="evidence" value="ECO:0007669"/>
    <property type="project" value="UniProtKB-KW"/>
</dbReference>
<feature type="binding site" evidence="7">
    <location>
        <position position="215"/>
    </location>
    <ligand>
        <name>Mg(2+)</name>
        <dbReference type="ChEBI" id="CHEBI:18420"/>
    </ligand>
</feature>
<dbReference type="GO" id="GO:0044038">
    <property type="term" value="P:cell wall macromolecule biosynthetic process"/>
    <property type="evidence" value="ECO:0007669"/>
    <property type="project" value="TreeGrafter"/>
</dbReference>
<evidence type="ECO:0000256" key="8">
    <source>
        <dbReference type="SAM" id="Phobius"/>
    </source>
</evidence>
<dbReference type="EMBL" id="ABVL01000002">
    <property type="protein sequence ID" value="EDY21611.1"/>
    <property type="molecule type" value="Genomic_DNA"/>
</dbReference>
<sequence length="339" mass="36433">MIYTLLFFVLGFVISVFTTPWVIRLSQRGIGLDFAHESRKKQEVPVPRLGGMPLMLAVSVGLLIIFALRPQNATNWFPVLLGSLMMYGLGLWDDLQPLGAKKKLAGQIITALLVYNLGLNIEKFSYPGSTGSIDLGEWSMPVTVFWLIAVPNIVNLIDGFDGLAGGLGLCMSVTLGIVGLHNDQVPVACYAFTLAGALLGFLVFNFPPAKIYLGDGGAYLIGFTIAALSLTSSNKGSVAKVLFVTMIALGVPILDTTFAMLRRGLRGYPLFHADDEHFHHRLQKSWLLEDAHPFLASTASVSCSACSGSVFCGAREAHCRSALACSVSSPCSRRAISTS</sequence>
<dbReference type="CDD" id="cd06853">
    <property type="entry name" value="GT_WecA_like"/>
    <property type="match status" value="1"/>
</dbReference>
<dbReference type="GO" id="GO:0009103">
    <property type="term" value="P:lipopolysaccharide biosynthetic process"/>
    <property type="evidence" value="ECO:0007669"/>
    <property type="project" value="TreeGrafter"/>
</dbReference>
<feature type="transmembrane region" description="Helical" evidence="8">
    <location>
        <begin position="185"/>
        <end position="204"/>
    </location>
</feature>
<dbReference type="FunCoup" id="B4CW19">
    <property type="interactions" value="256"/>
</dbReference>
<keyword evidence="2" id="KW-1003">Cell membrane</keyword>
<evidence type="ECO:0000256" key="7">
    <source>
        <dbReference type="PIRSR" id="PIRSR600715-1"/>
    </source>
</evidence>
<keyword evidence="10" id="KW-1185">Reference proteome</keyword>
<dbReference type="InterPro" id="IPR000715">
    <property type="entry name" value="Glycosyl_transferase_4"/>
</dbReference>
<name>B4CW19_9BACT</name>
<feature type="transmembrane region" description="Helical" evidence="8">
    <location>
        <begin position="6"/>
        <end position="25"/>
    </location>
</feature>
<evidence type="ECO:0000256" key="6">
    <source>
        <dbReference type="ARBA" id="ARBA00023136"/>
    </source>
</evidence>
<gene>
    <name evidence="9" type="ORF">CfE428DRAFT_0856</name>
</gene>
<protein>
    <submittedName>
        <fullName evidence="9">Glycosyl transferase family 4</fullName>
    </submittedName>
</protein>
<feature type="transmembrane region" description="Helical" evidence="8">
    <location>
        <begin position="46"/>
        <end position="68"/>
    </location>
</feature>
<evidence type="ECO:0000256" key="5">
    <source>
        <dbReference type="ARBA" id="ARBA00022989"/>
    </source>
</evidence>
<keyword evidence="7" id="KW-0460">Magnesium</keyword>
<dbReference type="AlphaFoldDB" id="B4CW19"/>
<feature type="transmembrane region" description="Helical" evidence="8">
    <location>
        <begin position="211"/>
        <end position="230"/>
    </location>
</feature>
<dbReference type="PANTHER" id="PTHR22926:SF3">
    <property type="entry name" value="UNDECAPRENYL-PHOSPHATE ALPHA-N-ACETYLGLUCOSAMINYL 1-PHOSPHATE TRANSFERASE"/>
    <property type="match status" value="1"/>
</dbReference>
<dbReference type="GO" id="GO:0016780">
    <property type="term" value="F:phosphotransferase activity, for other substituted phosphate groups"/>
    <property type="evidence" value="ECO:0007669"/>
    <property type="project" value="InterPro"/>
</dbReference>
<dbReference type="STRING" id="497964.CfE428DRAFT_0856"/>
<evidence type="ECO:0000256" key="1">
    <source>
        <dbReference type="ARBA" id="ARBA00004651"/>
    </source>
</evidence>
<feature type="transmembrane region" description="Helical" evidence="8">
    <location>
        <begin position="74"/>
        <end position="92"/>
    </location>
</feature>
<dbReference type="eggNOG" id="COG0472">
    <property type="taxonomic scope" value="Bacteria"/>
</dbReference>
<dbReference type="PANTHER" id="PTHR22926">
    <property type="entry name" value="PHOSPHO-N-ACETYLMURAMOYL-PENTAPEPTIDE-TRANSFERASE"/>
    <property type="match status" value="1"/>
</dbReference>
<feature type="transmembrane region" description="Helical" evidence="8">
    <location>
        <begin position="162"/>
        <end position="179"/>
    </location>
</feature>
<keyword evidence="6 8" id="KW-0472">Membrane</keyword>
<reference evidence="9 10" key="1">
    <citation type="journal article" date="2011" name="J. Bacteriol.">
        <title>Genome sequence of Chthoniobacter flavus Ellin428, an aerobic heterotrophic soil bacterium.</title>
        <authorList>
            <person name="Kant R."/>
            <person name="van Passel M.W."/>
            <person name="Palva A."/>
            <person name="Lucas S."/>
            <person name="Lapidus A."/>
            <person name="Glavina Del Rio T."/>
            <person name="Dalin E."/>
            <person name="Tice H."/>
            <person name="Bruce D."/>
            <person name="Goodwin L."/>
            <person name="Pitluck S."/>
            <person name="Larimer F.W."/>
            <person name="Land M.L."/>
            <person name="Hauser L."/>
            <person name="Sangwan P."/>
            <person name="de Vos W.M."/>
            <person name="Janssen P.H."/>
            <person name="Smidt H."/>
        </authorList>
    </citation>
    <scope>NUCLEOTIDE SEQUENCE [LARGE SCALE GENOMIC DNA]</scope>
    <source>
        <strain evidence="9 10">Ellin428</strain>
    </source>
</reference>
<dbReference type="InParanoid" id="B4CW19"/>
<dbReference type="RefSeq" id="WP_006978183.1">
    <property type="nucleotide sequence ID" value="NZ_ABVL01000002.1"/>
</dbReference>
<keyword evidence="5 8" id="KW-1133">Transmembrane helix</keyword>
<accession>B4CW19</accession>
<keyword evidence="3 9" id="KW-0808">Transferase</keyword>
<keyword evidence="4 8" id="KW-0812">Transmembrane</keyword>
<evidence type="ECO:0000313" key="9">
    <source>
        <dbReference type="EMBL" id="EDY21611.1"/>
    </source>
</evidence>
<organism evidence="9 10">
    <name type="scientific">Chthoniobacter flavus Ellin428</name>
    <dbReference type="NCBI Taxonomy" id="497964"/>
    <lineage>
        <taxon>Bacteria</taxon>
        <taxon>Pseudomonadati</taxon>
        <taxon>Verrucomicrobiota</taxon>
        <taxon>Spartobacteria</taxon>
        <taxon>Chthoniobacterales</taxon>
        <taxon>Chthoniobacteraceae</taxon>
        <taxon>Chthoniobacter</taxon>
    </lineage>
</organism>
<evidence type="ECO:0000256" key="2">
    <source>
        <dbReference type="ARBA" id="ARBA00022475"/>
    </source>
</evidence>
<evidence type="ECO:0000256" key="4">
    <source>
        <dbReference type="ARBA" id="ARBA00022692"/>
    </source>
</evidence>
<feature type="transmembrane region" description="Helical" evidence="8">
    <location>
        <begin position="242"/>
        <end position="261"/>
    </location>
</feature>
<dbReference type="GO" id="GO:0071555">
    <property type="term" value="P:cell wall organization"/>
    <property type="evidence" value="ECO:0007669"/>
    <property type="project" value="TreeGrafter"/>
</dbReference>